<sequence>MKHLVDLDEDALATARDHLGTKTIKDTVNAALQLASESDVERPEVNASLDVLASFDFDDRAAAWH</sequence>
<proteinExistence type="predicted"/>
<comment type="caution">
    <text evidence="1">The sequence shown here is derived from an EMBL/GenBank/DDBJ whole genome shotgun (WGS) entry which is preliminary data.</text>
</comment>
<evidence type="ECO:0000313" key="1">
    <source>
        <dbReference type="EMBL" id="KAA2264718.1"/>
    </source>
</evidence>
<dbReference type="AlphaFoldDB" id="A0A5B2XLH8"/>
<dbReference type="Proteomes" id="UP000323454">
    <property type="component" value="Unassembled WGS sequence"/>
</dbReference>
<evidence type="ECO:0000313" key="2">
    <source>
        <dbReference type="Proteomes" id="UP000323454"/>
    </source>
</evidence>
<reference evidence="1 2" key="1">
    <citation type="submission" date="2019-09" db="EMBL/GenBank/DDBJ databases">
        <title>Goodfellowia gen. nov., a new genus of the Pseudonocardineae related to Actinoalloteichus, containing Goodfellowia coeruleoviolacea gen. nov., comb. nov. gen. nov., comb. nov.</title>
        <authorList>
            <person name="Labeda D."/>
        </authorList>
    </citation>
    <scope>NUCLEOTIDE SEQUENCE [LARGE SCALE GENOMIC DNA]</scope>
    <source>
        <strain evidence="1 2">AN110305</strain>
    </source>
</reference>
<keyword evidence="2" id="KW-1185">Reference proteome</keyword>
<gene>
    <name evidence="1" type="ORF">F0L68_06400</name>
</gene>
<evidence type="ECO:0008006" key="3">
    <source>
        <dbReference type="Google" id="ProtNLM"/>
    </source>
</evidence>
<protein>
    <recommendedName>
        <fullName evidence="3">Antitoxin of type II TA system, VapB</fullName>
    </recommendedName>
</protein>
<organism evidence="1 2">
    <name type="scientific">Solihabitans fulvus</name>
    <dbReference type="NCBI Taxonomy" id="1892852"/>
    <lineage>
        <taxon>Bacteria</taxon>
        <taxon>Bacillati</taxon>
        <taxon>Actinomycetota</taxon>
        <taxon>Actinomycetes</taxon>
        <taxon>Pseudonocardiales</taxon>
        <taxon>Pseudonocardiaceae</taxon>
        <taxon>Solihabitans</taxon>
    </lineage>
</organism>
<dbReference type="RefSeq" id="WP_149848519.1">
    <property type="nucleotide sequence ID" value="NZ_VUOB01000010.1"/>
</dbReference>
<name>A0A5B2XLH8_9PSEU</name>
<dbReference type="OrthoDB" id="4563074at2"/>
<reference evidence="1 2" key="2">
    <citation type="submission" date="2019-09" db="EMBL/GenBank/DDBJ databases">
        <authorList>
            <person name="Jin C."/>
        </authorList>
    </citation>
    <scope>NUCLEOTIDE SEQUENCE [LARGE SCALE GENOMIC DNA]</scope>
    <source>
        <strain evidence="1 2">AN110305</strain>
    </source>
</reference>
<dbReference type="EMBL" id="VUOB01000010">
    <property type="protein sequence ID" value="KAA2264718.1"/>
    <property type="molecule type" value="Genomic_DNA"/>
</dbReference>
<accession>A0A5B2XLH8</accession>